<accession>A0AAD5LKD4</accession>
<feature type="compositionally biased region" description="Low complexity" evidence="1">
    <location>
        <begin position="205"/>
        <end position="215"/>
    </location>
</feature>
<gene>
    <name evidence="2" type="ORF">P43SY_003213</name>
</gene>
<dbReference type="Proteomes" id="UP001209570">
    <property type="component" value="Unassembled WGS sequence"/>
</dbReference>
<evidence type="ECO:0000313" key="2">
    <source>
        <dbReference type="EMBL" id="KAJ0404300.1"/>
    </source>
</evidence>
<protein>
    <submittedName>
        <fullName evidence="2">Uncharacterized protein</fullName>
    </submittedName>
</protein>
<name>A0AAD5LKD4_PYTIN</name>
<keyword evidence="3" id="KW-1185">Reference proteome</keyword>
<reference evidence="2" key="1">
    <citation type="submission" date="2021-12" db="EMBL/GenBank/DDBJ databases">
        <title>Prjna785345.</title>
        <authorList>
            <person name="Rujirawat T."/>
            <person name="Krajaejun T."/>
        </authorList>
    </citation>
    <scope>NUCLEOTIDE SEQUENCE</scope>
    <source>
        <strain evidence="2">Pi057C3</strain>
    </source>
</reference>
<proteinExistence type="predicted"/>
<feature type="region of interest" description="Disordered" evidence="1">
    <location>
        <begin position="152"/>
        <end position="215"/>
    </location>
</feature>
<evidence type="ECO:0000313" key="3">
    <source>
        <dbReference type="Proteomes" id="UP001209570"/>
    </source>
</evidence>
<feature type="compositionally biased region" description="Polar residues" evidence="1">
    <location>
        <begin position="152"/>
        <end position="161"/>
    </location>
</feature>
<organism evidence="2 3">
    <name type="scientific">Pythium insidiosum</name>
    <name type="common">Pythiosis disease agent</name>
    <dbReference type="NCBI Taxonomy" id="114742"/>
    <lineage>
        <taxon>Eukaryota</taxon>
        <taxon>Sar</taxon>
        <taxon>Stramenopiles</taxon>
        <taxon>Oomycota</taxon>
        <taxon>Peronosporomycetes</taxon>
        <taxon>Pythiales</taxon>
        <taxon>Pythiaceae</taxon>
        <taxon>Pythium</taxon>
    </lineage>
</organism>
<dbReference type="EMBL" id="JAKCXM010000065">
    <property type="protein sequence ID" value="KAJ0404300.1"/>
    <property type="molecule type" value="Genomic_DNA"/>
</dbReference>
<comment type="caution">
    <text evidence="2">The sequence shown here is derived from an EMBL/GenBank/DDBJ whole genome shotgun (WGS) entry which is preliminary data.</text>
</comment>
<feature type="compositionally biased region" description="Low complexity" evidence="1">
    <location>
        <begin position="162"/>
        <end position="177"/>
    </location>
</feature>
<dbReference type="AlphaFoldDB" id="A0AAD5LKD4"/>
<sequence length="215" mass="22445">MSLRSSRRSQAAAAAAAGIVDVPSVPIAEIRVRKWTKQLKTVGHISILKWVPDQENPTEALQKGSFKKTKVDKGVVSGAICGLDTGPDPSTRRFQHHRCSCAGSSTGGSAVIRASHNHRPQEQLERALDDLPFLDTENLALDPALALGRPNTAANAASQQPSTSAAHEASSSSASSGGEEDDDDDDDDTASANSASPLPSPSPTMSPVMSRSPSP</sequence>
<evidence type="ECO:0000256" key="1">
    <source>
        <dbReference type="SAM" id="MobiDB-lite"/>
    </source>
</evidence>
<feature type="compositionally biased region" description="Acidic residues" evidence="1">
    <location>
        <begin position="178"/>
        <end position="189"/>
    </location>
</feature>